<dbReference type="PANTHER" id="PTHR11712">
    <property type="entry name" value="POLYKETIDE SYNTHASE-RELATED"/>
    <property type="match status" value="1"/>
</dbReference>
<dbReference type="Pfam" id="PF02801">
    <property type="entry name" value="Ketoacyl-synt_C"/>
    <property type="match status" value="1"/>
</dbReference>
<dbReference type="Proteomes" id="UP000005953">
    <property type="component" value="Unassembled WGS sequence"/>
</dbReference>
<keyword evidence="3 4" id="KW-0808">Transferase</keyword>
<dbReference type="InterPro" id="IPR014030">
    <property type="entry name" value="Ketoacyl_synth_N"/>
</dbReference>
<dbReference type="Gene3D" id="3.40.47.10">
    <property type="match status" value="1"/>
</dbReference>
<evidence type="ECO:0000256" key="1">
    <source>
        <dbReference type="ARBA" id="ARBA00005194"/>
    </source>
</evidence>
<evidence type="ECO:0000259" key="5">
    <source>
        <dbReference type="PROSITE" id="PS52004"/>
    </source>
</evidence>
<dbReference type="OrthoDB" id="9784825at2"/>
<dbReference type="InterPro" id="IPR016039">
    <property type="entry name" value="Thiolase-like"/>
</dbReference>
<comment type="pathway">
    <text evidence="1">Lipid metabolism; fatty acid biosynthesis.</text>
</comment>
<evidence type="ECO:0000256" key="2">
    <source>
        <dbReference type="ARBA" id="ARBA00008467"/>
    </source>
</evidence>
<dbReference type="SUPFAM" id="SSF53901">
    <property type="entry name" value="Thiolase-like"/>
    <property type="match status" value="2"/>
</dbReference>
<dbReference type="InterPro" id="IPR014031">
    <property type="entry name" value="Ketoacyl_synth_C"/>
</dbReference>
<dbReference type="PANTHER" id="PTHR11712:SF336">
    <property type="entry name" value="3-OXOACYL-[ACYL-CARRIER-PROTEIN] SYNTHASE, MITOCHONDRIAL"/>
    <property type="match status" value="1"/>
</dbReference>
<evidence type="ECO:0000313" key="7">
    <source>
        <dbReference type="Proteomes" id="UP000005953"/>
    </source>
</evidence>
<dbReference type="HOGENOM" id="CLU_030172_0_0_6"/>
<dbReference type="RefSeq" id="WP_008043745.1">
    <property type="nucleotide sequence ID" value="NZ_CH724150.1"/>
</dbReference>
<dbReference type="AlphaFoldDB" id="A4BFF8"/>
<evidence type="ECO:0000256" key="3">
    <source>
        <dbReference type="ARBA" id="ARBA00022679"/>
    </source>
</evidence>
<evidence type="ECO:0000313" key="6">
    <source>
        <dbReference type="EMBL" id="EAR09053.1"/>
    </source>
</evidence>
<comment type="similarity">
    <text evidence="2 4">Belongs to the thiolase-like superfamily. Beta-ketoacyl-ACP synthases family.</text>
</comment>
<protein>
    <submittedName>
        <fullName evidence="6">Hypothetical beta-ketoacyl synthase</fullName>
    </submittedName>
</protein>
<dbReference type="EMBL" id="AAOE01000013">
    <property type="protein sequence ID" value="EAR09053.1"/>
    <property type="molecule type" value="Genomic_DNA"/>
</dbReference>
<accession>A4BFF8</accession>
<dbReference type="GO" id="GO:0005829">
    <property type="term" value="C:cytosol"/>
    <property type="evidence" value="ECO:0007669"/>
    <property type="project" value="TreeGrafter"/>
</dbReference>
<dbReference type="STRING" id="314283.MED297_16963"/>
<dbReference type="CDD" id="cd00828">
    <property type="entry name" value="elong_cond_enzymes"/>
    <property type="match status" value="1"/>
</dbReference>
<dbReference type="InterPro" id="IPR047224">
    <property type="entry name" value="FAS_alpha_su_C"/>
</dbReference>
<evidence type="ECO:0000256" key="4">
    <source>
        <dbReference type="RuleBase" id="RU003694"/>
    </source>
</evidence>
<dbReference type="InterPro" id="IPR020841">
    <property type="entry name" value="PKS_Beta-ketoAc_synthase_dom"/>
</dbReference>
<dbReference type="GO" id="GO:0004315">
    <property type="term" value="F:3-oxoacyl-[acyl-carrier-protein] synthase activity"/>
    <property type="evidence" value="ECO:0007669"/>
    <property type="project" value="TreeGrafter"/>
</dbReference>
<name>A4BFF8_9GAMM</name>
<dbReference type="PROSITE" id="PS52004">
    <property type="entry name" value="KS3_2"/>
    <property type="match status" value="1"/>
</dbReference>
<reference evidence="6 7" key="1">
    <citation type="submission" date="2006-02" db="EMBL/GenBank/DDBJ databases">
        <authorList>
            <person name="Pinhassi J."/>
            <person name="Pedros-Alio C."/>
            <person name="Ferriera S."/>
            <person name="Johnson J."/>
            <person name="Kravitz S."/>
            <person name="Halpern A."/>
            <person name="Remington K."/>
            <person name="Beeson K."/>
            <person name="Tran B."/>
            <person name="Rogers Y.-H."/>
            <person name="Friedman R."/>
            <person name="Venter J.C."/>
        </authorList>
    </citation>
    <scope>NUCLEOTIDE SEQUENCE [LARGE SCALE GENOMIC DNA]</scope>
    <source>
        <strain evidence="6 7">MED297</strain>
    </source>
</reference>
<comment type="caution">
    <text evidence="6">The sequence shown here is derived from an EMBL/GenBank/DDBJ whole genome shotgun (WGS) entry which is preliminary data.</text>
</comment>
<feature type="domain" description="Ketosynthase family 3 (KS3)" evidence="5">
    <location>
        <begin position="159"/>
        <end position="527"/>
    </location>
</feature>
<sequence length="612" mass="66047">MKKLPVIVGFGGINAAGRTSMHHGHKRMVHEALSAEQLKDTWQDLSTIMGLDLASPQRDQDLLNGTLVRRIEESHYPCDAVPTGKKAQLLLDNPIEFVIKKNQLPETIPAHWDVRDRDTKTVSVTVPDGLDTILPDAYQSRVCSAGQLPTGFNPADYYNAAHHPRGLQMAVYGASDAIRSVGIPWQTILEKVSPDAVSVYAGSAISQMDQYGLQGLYQAGYNGKRTTSKMMPLTLPEMAADFINSYMINSVGNTGSNAGACATFLYNLRQGLIDIQSGQCRVAIVGNAEAPVVPEIMEGFRIMGALAEDEQLKALDGSDTADNRRACRPFSANAGFTMAESAQFMVLMDDELALELGATVFGSVADVFVNADANKKSISGPGVGNYITMAKATSLAKGILGNDLPRSFVMAHGTGTPQNRVTESHIMNEVAKTFGIENWAVSAIKSYVGHSLGPAAADQISAALGVWNTGLVPGIKTIDHIAEDVHQSNLNILMDHHAVGDNGEQMLASVINSKGFGGNNASALILSPAKTLELMSQRHGKNNLTQYRHRNEAILDAQAEFDRDTRENGLSVMYAFGESVMTDSDVQLSEDAIELRDFKRRINLPSGNPFID</sequence>
<dbReference type="GO" id="GO:0006633">
    <property type="term" value="P:fatty acid biosynthetic process"/>
    <property type="evidence" value="ECO:0007669"/>
    <property type="project" value="TreeGrafter"/>
</dbReference>
<proteinExistence type="inferred from homology"/>
<dbReference type="Pfam" id="PF00109">
    <property type="entry name" value="ketoacyl-synt"/>
    <property type="match status" value="1"/>
</dbReference>
<dbReference type="SMART" id="SM00825">
    <property type="entry name" value="PKS_KS"/>
    <property type="match status" value="1"/>
</dbReference>
<keyword evidence="7" id="KW-1185">Reference proteome</keyword>
<organism evidence="6 7">
    <name type="scientific">Reinekea blandensis MED297</name>
    <dbReference type="NCBI Taxonomy" id="314283"/>
    <lineage>
        <taxon>Bacteria</taxon>
        <taxon>Pseudomonadati</taxon>
        <taxon>Pseudomonadota</taxon>
        <taxon>Gammaproteobacteria</taxon>
        <taxon>Oceanospirillales</taxon>
        <taxon>Saccharospirillaceae</taxon>
        <taxon>Reinekea</taxon>
    </lineage>
</organism>
<gene>
    <name evidence="6" type="ORF">MED297_16963</name>
</gene>
<dbReference type="InterPro" id="IPR000794">
    <property type="entry name" value="Beta-ketoacyl_synthase"/>
</dbReference>